<evidence type="ECO:0000256" key="6">
    <source>
        <dbReference type="ARBA" id="ARBA00023204"/>
    </source>
</evidence>
<keyword evidence="2 7" id="KW-0255">Endonuclease</keyword>
<dbReference type="AlphaFoldDB" id="A0A838BU50"/>
<reference evidence="7 8" key="1">
    <citation type="submission" date="2020-07" db="EMBL/GenBank/DDBJ databases">
        <title>Draft genome and description of Microvirga mediterraneensis Marseille-Q2068 sp. nov.</title>
        <authorList>
            <person name="Boxberger M."/>
        </authorList>
    </citation>
    <scope>NUCLEOTIDE SEQUENCE [LARGE SCALE GENOMIC DNA]</scope>
    <source>
        <strain evidence="7 8">Marseille-Q2068</strain>
    </source>
</reference>
<dbReference type="Gene3D" id="3.20.20.150">
    <property type="entry name" value="Divalent-metal-dependent TIM barrel enzymes"/>
    <property type="match status" value="1"/>
</dbReference>
<keyword evidence="8" id="KW-1185">Reference proteome</keyword>
<organism evidence="7 8">
    <name type="scientific">Microvirga mediterraneensis</name>
    <dbReference type="NCBI Taxonomy" id="2754695"/>
    <lineage>
        <taxon>Bacteria</taxon>
        <taxon>Pseudomonadati</taxon>
        <taxon>Pseudomonadota</taxon>
        <taxon>Alphaproteobacteria</taxon>
        <taxon>Hyphomicrobiales</taxon>
        <taxon>Methylobacteriaceae</taxon>
        <taxon>Microvirga</taxon>
    </lineage>
</organism>
<gene>
    <name evidence="7" type="ORF">H0S73_21010</name>
</gene>
<evidence type="ECO:0000256" key="5">
    <source>
        <dbReference type="ARBA" id="ARBA00022801"/>
    </source>
</evidence>
<keyword evidence="1" id="KW-0540">Nuclease</keyword>
<keyword evidence="4" id="KW-0228">DNA excision</keyword>
<evidence type="ECO:0000256" key="4">
    <source>
        <dbReference type="ARBA" id="ARBA00022769"/>
    </source>
</evidence>
<keyword evidence="5" id="KW-0378">Hydrolase</keyword>
<dbReference type="PANTHER" id="PTHR31290:SF5">
    <property type="entry name" value="UV-DAMAGE ENDONUCLEASE"/>
    <property type="match status" value="1"/>
</dbReference>
<sequence length="352" mass="38978">MVSSLAMQNSRFGFCCKYIPEDGDARTARAMNTSTVTMAYLGRLDPKAAYDKISAVVAHNLEAFRLQVAHVATRPKIERLHRLSSDLLPGYTHASCRDIYRDPDLRRLIETKLAALGDFARDNDVRLSMHPGQFCVIASANPSAAANGLAEFEYHAEVMALMGYGQGWHPHGAHINIHGGAKALGAEGIRGGLAHLSRTARNLITLENDEVSFGLDDLLPLADDVPLVLDLHHHWIMSRGEYIEPEDPRIARIVASWRGVRPVSHVSVSREDLLPDPDMEVLPDFQTLAAAGIKPKDLRAHSDLMWNRAVNDLVMRHLAWSDFEIEAKLKNIASEGLARHRELRQATGLVST</sequence>
<dbReference type="Pfam" id="PF03851">
    <property type="entry name" value="UvdE"/>
    <property type="match status" value="1"/>
</dbReference>
<dbReference type="EMBL" id="JACDXJ010000001">
    <property type="protein sequence ID" value="MBA1158589.1"/>
    <property type="molecule type" value="Genomic_DNA"/>
</dbReference>
<comment type="caution">
    <text evidence="7">The sequence shown here is derived from an EMBL/GenBank/DDBJ whole genome shotgun (WGS) entry which is preliminary data.</text>
</comment>
<dbReference type="GO" id="GO:0009411">
    <property type="term" value="P:response to UV"/>
    <property type="evidence" value="ECO:0007669"/>
    <property type="project" value="InterPro"/>
</dbReference>
<dbReference type="GO" id="GO:0006289">
    <property type="term" value="P:nucleotide-excision repair"/>
    <property type="evidence" value="ECO:0007669"/>
    <property type="project" value="InterPro"/>
</dbReference>
<evidence type="ECO:0000256" key="1">
    <source>
        <dbReference type="ARBA" id="ARBA00022722"/>
    </source>
</evidence>
<dbReference type="InterPro" id="IPR004601">
    <property type="entry name" value="UvdE"/>
</dbReference>
<dbReference type="InterPro" id="IPR036237">
    <property type="entry name" value="Xyl_isomerase-like_sf"/>
</dbReference>
<proteinExistence type="predicted"/>
<keyword evidence="6" id="KW-0234">DNA repair</keyword>
<protein>
    <submittedName>
        <fullName evidence="7">UV damage endonuclease UvsE</fullName>
    </submittedName>
</protein>
<dbReference type="SUPFAM" id="SSF51658">
    <property type="entry name" value="Xylose isomerase-like"/>
    <property type="match status" value="1"/>
</dbReference>
<evidence type="ECO:0000313" key="8">
    <source>
        <dbReference type="Proteomes" id="UP000572984"/>
    </source>
</evidence>
<evidence type="ECO:0000256" key="3">
    <source>
        <dbReference type="ARBA" id="ARBA00022763"/>
    </source>
</evidence>
<dbReference type="PANTHER" id="PTHR31290">
    <property type="entry name" value="UV-DAMAGE ENDONUCLEASE"/>
    <property type="match status" value="1"/>
</dbReference>
<evidence type="ECO:0000256" key="2">
    <source>
        <dbReference type="ARBA" id="ARBA00022759"/>
    </source>
</evidence>
<dbReference type="GO" id="GO:0004519">
    <property type="term" value="F:endonuclease activity"/>
    <property type="evidence" value="ECO:0007669"/>
    <property type="project" value="UniProtKB-KW"/>
</dbReference>
<dbReference type="GO" id="GO:0016787">
    <property type="term" value="F:hydrolase activity"/>
    <property type="evidence" value="ECO:0007669"/>
    <property type="project" value="UniProtKB-KW"/>
</dbReference>
<accession>A0A838BU50</accession>
<name>A0A838BU50_9HYPH</name>
<keyword evidence="3" id="KW-0227">DNA damage</keyword>
<evidence type="ECO:0000313" key="7">
    <source>
        <dbReference type="EMBL" id="MBA1158589.1"/>
    </source>
</evidence>
<dbReference type="Proteomes" id="UP000572984">
    <property type="component" value="Unassembled WGS sequence"/>
</dbReference>